<evidence type="ECO:0000313" key="2">
    <source>
        <dbReference type="Proteomes" id="UP000196027"/>
    </source>
</evidence>
<dbReference type="Proteomes" id="UP000196027">
    <property type="component" value="Chromosome"/>
</dbReference>
<evidence type="ECO:0000313" key="1">
    <source>
        <dbReference type="EMBL" id="ARU58322.1"/>
    </source>
</evidence>
<accession>A0A1Y0ICN5</accession>
<name>A0A1Y0ICN5_9GAMM</name>
<proteinExistence type="predicted"/>
<dbReference type="AlphaFoldDB" id="A0A1Y0ICN5"/>
<evidence type="ECO:0008006" key="3">
    <source>
        <dbReference type="Google" id="ProtNLM"/>
    </source>
</evidence>
<dbReference type="EMBL" id="CP021425">
    <property type="protein sequence ID" value="ARU58322.1"/>
    <property type="molecule type" value="Genomic_DNA"/>
</dbReference>
<organism evidence="1 2">
    <name type="scientific">Oleiphilus messinensis</name>
    <dbReference type="NCBI Taxonomy" id="141451"/>
    <lineage>
        <taxon>Bacteria</taxon>
        <taxon>Pseudomonadati</taxon>
        <taxon>Pseudomonadota</taxon>
        <taxon>Gammaproteobacteria</taxon>
        <taxon>Oceanospirillales</taxon>
        <taxon>Oleiphilaceae</taxon>
        <taxon>Oleiphilus</taxon>
    </lineage>
</organism>
<protein>
    <recommendedName>
        <fullName evidence="3">DUF4279 domain-containing protein</fullName>
    </recommendedName>
</protein>
<keyword evidence="2" id="KW-1185">Reference proteome</keyword>
<dbReference type="Pfam" id="PF14106">
    <property type="entry name" value="DUF4279"/>
    <property type="match status" value="1"/>
</dbReference>
<dbReference type="InterPro" id="IPR025459">
    <property type="entry name" value="DUF4279"/>
</dbReference>
<gene>
    <name evidence="1" type="ORF">OLMES_4313</name>
</gene>
<dbReference type="KEGG" id="ome:OLMES_4313"/>
<reference evidence="1 2" key="1">
    <citation type="submission" date="2017-05" db="EMBL/GenBank/DDBJ databases">
        <title>Genomic insights into alkan degradation activity of Oleiphilus messinensis.</title>
        <authorList>
            <person name="Kozyavkin S.A."/>
            <person name="Slesarev A.I."/>
            <person name="Golyshin P.N."/>
            <person name="Korzhenkov A."/>
            <person name="Golyshina O.N."/>
            <person name="Toshchakov S.V."/>
        </authorList>
    </citation>
    <scope>NUCLEOTIDE SEQUENCE [LARGE SCALE GENOMIC DNA]</scope>
    <source>
        <strain evidence="1 2">ME102</strain>
    </source>
</reference>
<sequence length="138" mass="15324">MAVIGRTKATLRVSGDDLLPEDITNSLGGFPTHAQMRGEEIKTPSGKARVAKFGMWRLSATEQEPGDLDYQVSEILDQLTNNLDAWQELADNYKIDLYCGIFMESDMEGISLSPESLQKLGERNILLDLDIYGPDEAD</sequence>
<dbReference type="OrthoDB" id="6025978at2"/>